<evidence type="ECO:0008006" key="4">
    <source>
        <dbReference type="Google" id="ProtNLM"/>
    </source>
</evidence>
<feature type="transmembrane region" description="Helical" evidence="1">
    <location>
        <begin position="28"/>
        <end position="45"/>
    </location>
</feature>
<comment type="caution">
    <text evidence="2">The sequence shown here is derived from an EMBL/GenBank/DDBJ whole genome shotgun (WGS) entry which is preliminary data.</text>
</comment>
<keyword evidence="1" id="KW-0472">Membrane</keyword>
<dbReference type="AlphaFoldDB" id="A0A8J3IKE3"/>
<protein>
    <recommendedName>
        <fullName evidence="4">Lmo0937 family membrane protein</fullName>
    </recommendedName>
</protein>
<dbReference type="NCBIfam" id="NF033488">
    <property type="entry name" value="lmo0937_fam_TM"/>
    <property type="match status" value="1"/>
</dbReference>
<name>A0A8J3IKE3_9CHLR</name>
<keyword evidence="1" id="KW-0812">Transmembrane</keyword>
<proteinExistence type="predicted"/>
<gene>
    <name evidence="2" type="ORF">KSF_018340</name>
</gene>
<sequence>MFGILWGVVVVLFVLWLLGFLFHIAGGLVHILLVIAAIVLIYNLIAGGRSRRTL</sequence>
<reference evidence="2" key="1">
    <citation type="submission" date="2020-10" db="EMBL/GenBank/DDBJ databases">
        <title>Taxonomic study of unclassified bacteria belonging to the class Ktedonobacteria.</title>
        <authorList>
            <person name="Yabe S."/>
            <person name="Wang C.M."/>
            <person name="Zheng Y."/>
            <person name="Sakai Y."/>
            <person name="Cavaletti L."/>
            <person name="Monciardini P."/>
            <person name="Donadio S."/>
        </authorList>
    </citation>
    <scope>NUCLEOTIDE SEQUENCE</scope>
    <source>
        <strain evidence="2">ID150040</strain>
    </source>
</reference>
<dbReference type="EMBL" id="BNJK01000001">
    <property type="protein sequence ID" value="GHO91786.1"/>
    <property type="molecule type" value="Genomic_DNA"/>
</dbReference>
<keyword evidence="3" id="KW-1185">Reference proteome</keyword>
<organism evidence="2 3">
    <name type="scientific">Reticulibacter mediterranei</name>
    <dbReference type="NCBI Taxonomy" id="2778369"/>
    <lineage>
        <taxon>Bacteria</taxon>
        <taxon>Bacillati</taxon>
        <taxon>Chloroflexota</taxon>
        <taxon>Ktedonobacteria</taxon>
        <taxon>Ktedonobacterales</taxon>
        <taxon>Reticulibacteraceae</taxon>
        <taxon>Reticulibacter</taxon>
    </lineage>
</organism>
<evidence type="ECO:0000256" key="1">
    <source>
        <dbReference type="SAM" id="Phobius"/>
    </source>
</evidence>
<dbReference type="Pfam" id="PF18919">
    <property type="entry name" value="DUF5670"/>
    <property type="match status" value="1"/>
</dbReference>
<evidence type="ECO:0000313" key="2">
    <source>
        <dbReference type="EMBL" id="GHO91786.1"/>
    </source>
</evidence>
<feature type="transmembrane region" description="Helical" evidence="1">
    <location>
        <begin position="5"/>
        <end position="22"/>
    </location>
</feature>
<dbReference type="InterPro" id="IPR043727">
    <property type="entry name" value="Lmo0937-like"/>
</dbReference>
<dbReference type="RefSeq" id="WP_220202660.1">
    <property type="nucleotide sequence ID" value="NZ_BNJK01000001.1"/>
</dbReference>
<keyword evidence="1" id="KW-1133">Transmembrane helix</keyword>
<dbReference type="Proteomes" id="UP000597444">
    <property type="component" value="Unassembled WGS sequence"/>
</dbReference>
<evidence type="ECO:0000313" key="3">
    <source>
        <dbReference type="Proteomes" id="UP000597444"/>
    </source>
</evidence>
<accession>A0A8J3IKE3</accession>